<dbReference type="CDD" id="cd00082">
    <property type="entry name" value="HisKA"/>
    <property type="match status" value="1"/>
</dbReference>
<dbReference type="InterPro" id="IPR000014">
    <property type="entry name" value="PAS"/>
</dbReference>
<keyword evidence="8" id="KW-0418">Kinase</keyword>
<comment type="subcellular location">
    <subcellularLocation>
        <location evidence="2">Cell membrane</location>
        <topology evidence="2">Multi-pass membrane protein</topology>
    </subcellularLocation>
</comment>
<evidence type="ECO:0000313" key="16">
    <source>
        <dbReference type="Proteomes" id="UP000184076"/>
    </source>
</evidence>
<keyword evidence="5" id="KW-0597">Phosphoprotein</keyword>
<evidence type="ECO:0000259" key="14">
    <source>
        <dbReference type="PROSITE" id="PS50113"/>
    </source>
</evidence>
<dbReference type="InterPro" id="IPR011620">
    <property type="entry name" value="Sig_transdc_His_kinase_LytS_TM"/>
</dbReference>
<dbReference type="Pfam" id="PF13426">
    <property type="entry name" value="PAS_9"/>
    <property type="match status" value="1"/>
</dbReference>
<dbReference type="InterPro" id="IPR036890">
    <property type="entry name" value="HATPase_C_sf"/>
</dbReference>
<dbReference type="GO" id="GO:0000155">
    <property type="term" value="F:phosphorelay sensor kinase activity"/>
    <property type="evidence" value="ECO:0007669"/>
    <property type="project" value="InterPro"/>
</dbReference>
<keyword evidence="9 11" id="KW-1133">Transmembrane helix</keyword>
<dbReference type="PANTHER" id="PTHR43304">
    <property type="entry name" value="PHYTOCHROME-LIKE PROTEIN CPH1"/>
    <property type="match status" value="1"/>
</dbReference>
<proteinExistence type="predicted"/>
<dbReference type="SMART" id="SM00387">
    <property type="entry name" value="HATPase_c"/>
    <property type="match status" value="1"/>
</dbReference>
<dbReference type="SMART" id="SM00086">
    <property type="entry name" value="PAC"/>
    <property type="match status" value="3"/>
</dbReference>
<dbReference type="PANTHER" id="PTHR43304:SF1">
    <property type="entry name" value="PAC DOMAIN-CONTAINING PROTEIN"/>
    <property type="match status" value="1"/>
</dbReference>
<evidence type="ECO:0000256" key="4">
    <source>
        <dbReference type="ARBA" id="ARBA00022475"/>
    </source>
</evidence>
<evidence type="ECO:0000313" key="15">
    <source>
        <dbReference type="EMBL" id="SHE69767.1"/>
    </source>
</evidence>
<evidence type="ECO:0000256" key="1">
    <source>
        <dbReference type="ARBA" id="ARBA00000085"/>
    </source>
</evidence>
<dbReference type="Gene3D" id="3.30.450.20">
    <property type="entry name" value="PAS domain"/>
    <property type="match status" value="3"/>
</dbReference>
<dbReference type="InterPro" id="IPR005467">
    <property type="entry name" value="His_kinase_dom"/>
</dbReference>
<dbReference type="EMBL" id="FQVB01000006">
    <property type="protein sequence ID" value="SHE69767.1"/>
    <property type="molecule type" value="Genomic_DNA"/>
</dbReference>
<dbReference type="Gene3D" id="2.10.70.100">
    <property type="match status" value="1"/>
</dbReference>
<feature type="domain" description="PAS" evidence="13">
    <location>
        <begin position="451"/>
        <end position="519"/>
    </location>
</feature>
<evidence type="ECO:0000256" key="2">
    <source>
        <dbReference type="ARBA" id="ARBA00004651"/>
    </source>
</evidence>
<feature type="transmembrane region" description="Helical" evidence="11">
    <location>
        <begin position="97"/>
        <end position="116"/>
    </location>
</feature>
<evidence type="ECO:0000256" key="3">
    <source>
        <dbReference type="ARBA" id="ARBA00012438"/>
    </source>
</evidence>
<reference evidence="16" key="1">
    <citation type="submission" date="2016-11" db="EMBL/GenBank/DDBJ databases">
        <authorList>
            <person name="Varghese N."/>
            <person name="Submissions S."/>
        </authorList>
    </citation>
    <scope>NUCLEOTIDE SEQUENCE [LARGE SCALE GENOMIC DNA]</scope>
    <source>
        <strain evidence="16">DSM 9756</strain>
    </source>
</reference>
<dbReference type="InterPro" id="IPR035965">
    <property type="entry name" value="PAS-like_dom_sf"/>
</dbReference>
<feature type="domain" description="PAC" evidence="14">
    <location>
        <begin position="272"/>
        <end position="325"/>
    </location>
</feature>
<dbReference type="RefSeq" id="WP_073036976.1">
    <property type="nucleotide sequence ID" value="NZ_FQVB01000006.1"/>
</dbReference>
<dbReference type="PROSITE" id="PS50109">
    <property type="entry name" value="HIS_KIN"/>
    <property type="match status" value="1"/>
</dbReference>
<evidence type="ECO:0000259" key="12">
    <source>
        <dbReference type="PROSITE" id="PS50109"/>
    </source>
</evidence>
<dbReference type="STRING" id="1121391.SAMN02745206_00694"/>
<protein>
    <recommendedName>
        <fullName evidence="3">histidine kinase</fullName>
        <ecNumber evidence="3">2.7.13.3</ecNumber>
    </recommendedName>
</protein>
<dbReference type="SUPFAM" id="SSF55874">
    <property type="entry name" value="ATPase domain of HSP90 chaperone/DNA topoisomerase II/histidine kinase"/>
    <property type="match status" value="1"/>
</dbReference>
<dbReference type="Pfam" id="PF00512">
    <property type="entry name" value="HisKA"/>
    <property type="match status" value="1"/>
</dbReference>
<feature type="domain" description="Histidine kinase" evidence="12">
    <location>
        <begin position="604"/>
        <end position="819"/>
    </location>
</feature>
<name>A0A1M4VLN1_9BACT</name>
<dbReference type="EC" id="2.7.13.3" evidence="3"/>
<dbReference type="InterPro" id="IPR036097">
    <property type="entry name" value="HisK_dim/P_sf"/>
</dbReference>
<dbReference type="InterPro" id="IPR013767">
    <property type="entry name" value="PAS_fold"/>
</dbReference>
<dbReference type="InterPro" id="IPR003594">
    <property type="entry name" value="HATPase_dom"/>
</dbReference>
<dbReference type="AlphaFoldDB" id="A0A1M4VLN1"/>
<keyword evidence="16" id="KW-1185">Reference proteome</keyword>
<dbReference type="FunFam" id="3.30.565.10:FF:000006">
    <property type="entry name" value="Sensor histidine kinase WalK"/>
    <property type="match status" value="1"/>
</dbReference>
<keyword evidence="7 11" id="KW-0812">Transmembrane</keyword>
<dbReference type="SMART" id="SM00388">
    <property type="entry name" value="HisKA"/>
    <property type="match status" value="1"/>
</dbReference>
<evidence type="ECO:0000256" key="10">
    <source>
        <dbReference type="ARBA" id="ARBA00023136"/>
    </source>
</evidence>
<dbReference type="GO" id="GO:0071555">
    <property type="term" value="P:cell wall organization"/>
    <property type="evidence" value="ECO:0007669"/>
    <property type="project" value="InterPro"/>
</dbReference>
<evidence type="ECO:0000256" key="8">
    <source>
        <dbReference type="ARBA" id="ARBA00022777"/>
    </source>
</evidence>
<dbReference type="Pfam" id="PF07694">
    <property type="entry name" value="5TM-5TMR_LYT"/>
    <property type="match status" value="1"/>
</dbReference>
<dbReference type="InterPro" id="IPR052162">
    <property type="entry name" value="Sensor_kinase/Photoreceptor"/>
</dbReference>
<evidence type="ECO:0000256" key="5">
    <source>
        <dbReference type="ARBA" id="ARBA00022553"/>
    </source>
</evidence>
<feature type="transmembrane region" description="Helical" evidence="11">
    <location>
        <begin position="36"/>
        <end position="55"/>
    </location>
</feature>
<dbReference type="PROSITE" id="PS50113">
    <property type="entry name" value="PAC"/>
    <property type="match status" value="2"/>
</dbReference>
<dbReference type="InterPro" id="IPR013655">
    <property type="entry name" value="PAS_fold_3"/>
</dbReference>
<dbReference type="InterPro" id="IPR004358">
    <property type="entry name" value="Sig_transdc_His_kin-like_C"/>
</dbReference>
<dbReference type="OrthoDB" id="9176708at2"/>
<dbReference type="Pfam" id="PF08447">
    <property type="entry name" value="PAS_3"/>
    <property type="match status" value="1"/>
</dbReference>
<dbReference type="Gene3D" id="1.10.287.130">
    <property type="match status" value="1"/>
</dbReference>
<evidence type="ECO:0000256" key="11">
    <source>
        <dbReference type="SAM" id="Phobius"/>
    </source>
</evidence>
<dbReference type="Gene3D" id="3.30.565.10">
    <property type="entry name" value="Histidine kinase-like ATPase, C-terminal domain"/>
    <property type="match status" value="1"/>
</dbReference>
<dbReference type="Pfam" id="PF02518">
    <property type="entry name" value="HATPase_c"/>
    <property type="match status" value="1"/>
</dbReference>
<dbReference type="InterPro" id="IPR003661">
    <property type="entry name" value="HisK_dim/P_dom"/>
</dbReference>
<feature type="domain" description="PAS" evidence="13">
    <location>
        <begin position="190"/>
        <end position="268"/>
    </location>
</feature>
<dbReference type="SUPFAM" id="SSF47384">
    <property type="entry name" value="Homodimeric domain of signal transducing histidine kinase"/>
    <property type="match status" value="1"/>
</dbReference>
<feature type="domain" description="PAC" evidence="14">
    <location>
        <begin position="399"/>
        <end position="450"/>
    </location>
</feature>
<dbReference type="InterPro" id="IPR000700">
    <property type="entry name" value="PAS-assoc_C"/>
</dbReference>
<keyword evidence="4" id="KW-1003">Cell membrane</keyword>
<organism evidence="15 16">
    <name type="scientific">Desulfacinum infernum DSM 9756</name>
    <dbReference type="NCBI Taxonomy" id="1121391"/>
    <lineage>
        <taxon>Bacteria</taxon>
        <taxon>Pseudomonadati</taxon>
        <taxon>Thermodesulfobacteriota</taxon>
        <taxon>Syntrophobacteria</taxon>
        <taxon>Syntrophobacterales</taxon>
        <taxon>Syntrophobacteraceae</taxon>
        <taxon>Desulfacinum</taxon>
    </lineage>
</organism>
<evidence type="ECO:0000256" key="7">
    <source>
        <dbReference type="ARBA" id="ARBA00022692"/>
    </source>
</evidence>
<sequence length="824" mass="93073">MYRDLVLNVALLVALSASYNLLERLRFPQDSVKRVLGGLLFGFVTVVGMQLPFHYAPGLIFDGRSIILSLAGLFGGPVTGAVAAAMAAAYRFHLGGVGAWTGIGVITTSAQAGMVWHRRMKGRPEEVGASSLFLLGLAVHVLMLLWMLTLPWPMGLGVLKQIGLPVLLIYPPATVLLGQLLAMEARRRLSEEALRRNMELLQKTQSIARIGSWEYDVETRSLTWSPEVSRLFGVDPDTPPSYELFLQCVHPDDRGRVDRAYMESVRQGKDGYEIEHRIVGPKDGRIRTVFEKCEHVRRTDGSIVRSVGFVQDVTERRVAEEELRERESTLKSIFRAAPVGIGMVKNRVIHEANEQLCRMTGCSRYELLGRSARIFYPSDEEFEFVGREMYRQIAQKGMGTVETRWRRKDGRILEILLSSCPIDPQDLSHGVTFTALDITERVRVERALRESEEKFAKAFRSAPLLMSITRLEDALVLDVNDTYCEVTGYSREEMIGRTTLEIGLWRDPSDRRRLLKQLRTRGRVTNLDLDLRMKNGEISHMLFSCELVVLQGTQCLISVGMDITERVRAERALKELAAELELRVAQRIAQLTEANKELEAFVFSVSHDLRAPLRAISGFAEIIARRHREALNEEGRRYFDHILEASERMGNLISDLLNYSRLGRKALAWEAVQVESFVEDVLQPYEETMRSGETELVLDLEVSSLWADRALLRQILSNLVDNALKYRREDSGHRVRIACRVEGNEAVLMVSDNGIGIDPVHHERIFNIFQRLHPRTAYAGTGIGLALVKKAVSLLGGTIRLASEPGNGTEFEIRWPLPEEGKRE</sequence>
<gene>
    <name evidence="15" type="ORF">SAMN02745206_00694</name>
</gene>
<dbReference type="SUPFAM" id="SSF55785">
    <property type="entry name" value="PYP-like sensor domain (PAS domain)"/>
    <property type="match status" value="3"/>
</dbReference>
<dbReference type="FunFam" id="1.10.287.130:FF:000070">
    <property type="entry name" value="Histidine kinase sensor protein"/>
    <property type="match status" value="1"/>
</dbReference>
<dbReference type="Pfam" id="PF00989">
    <property type="entry name" value="PAS"/>
    <property type="match status" value="1"/>
</dbReference>
<dbReference type="PROSITE" id="PS50112">
    <property type="entry name" value="PAS"/>
    <property type="match status" value="2"/>
</dbReference>
<feature type="transmembrane region" description="Helical" evidence="11">
    <location>
        <begin position="67"/>
        <end position="91"/>
    </location>
</feature>
<evidence type="ECO:0000259" key="13">
    <source>
        <dbReference type="PROSITE" id="PS50112"/>
    </source>
</evidence>
<accession>A0A1M4VLN1</accession>
<evidence type="ECO:0000256" key="6">
    <source>
        <dbReference type="ARBA" id="ARBA00022679"/>
    </source>
</evidence>
<keyword evidence="10 11" id="KW-0472">Membrane</keyword>
<feature type="transmembrane region" description="Helical" evidence="11">
    <location>
        <begin position="128"/>
        <end position="150"/>
    </location>
</feature>
<dbReference type="InterPro" id="IPR001610">
    <property type="entry name" value="PAC"/>
</dbReference>
<dbReference type="CDD" id="cd00130">
    <property type="entry name" value="PAS"/>
    <property type="match status" value="3"/>
</dbReference>
<dbReference type="GO" id="GO:0005886">
    <property type="term" value="C:plasma membrane"/>
    <property type="evidence" value="ECO:0007669"/>
    <property type="project" value="UniProtKB-SubCell"/>
</dbReference>
<dbReference type="GO" id="GO:0006355">
    <property type="term" value="P:regulation of DNA-templated transcription"/>
    <property type="evidence" value="ECO:0007669"/>
    <property type="project" value="InterPro"/>
</dbReference>
<dbReference type="SMART" id="SM00091">
    <property type="entry name" value="PAS"/>
    <property type="match status" value="3"/>
</dbReference>
<dbReference type="NCBIfam" id="TIGR00229">
    <property type="entry name" value="sensory_box"/>
    <property type="match status" value="3"/>
</dbReference>
<comment type="catalytic activity">
    <reaction evidence="1">
        <text>ATP + protein L-histidine = ADP + protein N-phospho-L-histidine.</text>
        <dbReference type="EC" id="2.7.13.3"/>
    </reaction>
</comment>
<dbReference type="PRINTS" id="PR00344">
    <property type="entry name" value="BCTRLSENSOR"/>
</dbReference>
<evidence type="ECO:0000256" key="9">
    <source>
        <dbReference type="ARBA" id="ARBA00022989"/>
    </source>
</evidence>
<keyword evidence="6" id="KW-0808">Transferase</keyword>
<dbReference type="Proteomes" id="UP000184076">
    <property type="component" value="Unassembled WGS sequence"/>
</dbReference>